<proteinExistence type="predicted"/>
<name>A0A7X1NBL3_9BURK</name>
<organism evidence="1 2">
    <name type="scientific">Paraburkholderia franconis</name>
    <dbReference type="NCBI Taxonomy" id="2654983"/>
    <lineage>
        <taxon>Bacteria</taxon>
        <taxon>Pseudomonadati</taxon>
        <taxon>Pseudomonadota</taxon>
        <taxon>Betaproteobacteria</taxon>
        <taxon>Burkholderiales</taxon>
        <taxon>Burkholderiaceae</taxon>
        <taxon>Paraburkholderia</taxon>
    </lineage>
</organism>
<evidence type="ECO:0000313" key="1">
    <source>
        <dbReference type="EMBL" id="MPW18829.1"/>
    </source>
</evidence>
<dbReference type="RefSeq" id="WP_152760326.1">
    <property type="nucleotide sequence ID" value="NZ_WHNP01000016.1"/>
</dbReference>
<sequence length="312" mass="33590">MSDYTYQTKTNDKPDSKYDVLGHLMPAKAFFFITVDEVGSEGFLVRKTYTTINNPYLNSMGLTELQKIREVYPERTGLWARNPDSLASIAAHVLGKDKVTSYSSTSGNFPDGATRFQGVDCNSKTVYVDIAKAKRAGATLVTPDEIGQSVSEYLKDLPSKQRREGLNTLTKSLGMDNEYLVKPAPVVPADGIFSKKGLAIATGFEKWARVVQVFGIFLTGYDLTMASEDSVRIKSIRPIERSTLRQIAGWEGSMAGRWAGAALGARIGAAEGALCGIELGPGAFITGLVGGLIGGAIGYFGESYLLDKAGIN</sequence>
<dbReference type="Proteomes" id="UP000484381">
    <property type="component" value="Unassembled WGS sequence"/>
</dbReference>
<keyword evidence="2" id="KW-1185">Reference proteome</keyword>
<reference evidence="1 2" key="1">
    <citation type="submission" date="2019-10" db="EMBL/GenBank/DDBJ databases">
        <title>Paraburkholderia sp. isolated from nodules of Mimosa pudica from Brazilian Atlantic Forest soils.</title>
        <authorList>
            <person name="Paulitsch F."/>
            <person name="Hungria M."/>
            <person name="Dall'Agnol R."/>
        </authorList>
    </citation>
    <scope>NUCLEOTIDE SEQUENCE [LARGE SCALE GENOMIC DNA]</scope>
    <source>
        <strain evidence="1 2">CNPSo 3157</strain>
    </source>
</reference>
<dbReference type="AlphaFoldDB" id="A0A7X1NBL3"/>
<accession>A0A7X1NBL3</accession>
<evidence type="ECO:0000313" key="2">
    <source>
        <dbReference type="Proteomes" id="UP000484381"/>
    </source>
</evidence>
<protein>
    <submittedName>
        <fullName evidence="1">Glycine zipper family protein</fullName>
    </submittedName>
</protein>
<dbReference type="EMBL" id="WHNP01000016">
    <property type="protein sequence ID" value="MPW18829.1"/>
    <property type="molecule type" value="Genomic_DNA"/>
</dbReference>
<gene>
    <name evidence="1" type="ORF">GCT13_18470</name>
</gene>
<comment type="caution">
    <text evidence="1">The sequence shown here is derived from an EMBL/GenBank/DDBJ whole genome shotgun (WGS) entry which is preliminary data.</text>
</comment>